<evidence type="ECO:0000256" key="4">
    <source>
        <dbReference type="ARBA" id="ARBA00023163"/>
    </source>
</evidence>
<dbReference type="Pfam" id="PF00440">
    <property type="entry name" value="TetR_N"/>
    <property type="match status" value="1"/>
</dbReference>
<dbReference type="Pfam" id="PF02909">
    <property type="entry name" value="TetR_C_1"/>
    <property type="match status" value="1"/>
</dbReference>
<keyword evidence="2" id="KW-0805">Transcription regulation</keyword>
<keyword evidence="8" id="KW-1185">Reference proteome</keyword>
<protein>
    <recommendedName>
        <fullName evidence="6">HTH tetR-type domain-containing protein</fullName>
    </recommendedName>
</protein>
<dbReference type="Gene3D" id="1.10.357.10">
    <property type="entry name" value="Tetracycline Repressor, domain 2"/>
    <property type="match status" value="1"/>
</dbReference>
<keyword evidence="4" id="KW-0804">Transcription</keyword>
<evidence type="ECO:0000259" key="6">
    <source>
        <dbReference type="PROSITE" id="PS50977"/>
    </source>
</evidence>
<dbReference type="InterPro" id="IPR004111">
    <property type="entry name" value="Repressor_TetR_C"/>
</dbReference>
<accession>A0ABN2H099</accession>
<dbReference type="InterPro" id="IPR001647">
    <property type="entry name" value="HTH_TetR"/>
</dbReference>
<name>A0ABN2H099_9ACTN</name>
<feature type="domain" description="HTH tetR-type" evidence="6">
    <location>
        <begin position="1"/>
        <end position="61"/>
    </location>
</feature>
<reference evidence="7 8" key="1">
    <citation type="journal article" date="2019" name="Int. J. Syst. Evol. Microbiol.">
        <title>The Global Catalogue of Microorganisms (GCM) 10K type strain sequencing project: providing services to taxonomists for standard genome sequencing and annotation.</title>
        <authorList>
            <consortium name="The Broad Institute Genomics Platform"/>
            <consortium name="The Broad Institute Genome Sequencing Center for Infectious Disease"/>
            <person name="Wu L."/>
            <person name="Ma J."/>
        </authorList>
    </citation>
    <scope>NUCLEOTIDE SEQUENCE [LARGE SCALE GENOMIC DNA]</scope>
    <source>
        <strain evidence="7 8">JCM 14718</strain>
    </source>
</reference>
<dbReference type="RefSeq" id="WP_163572287.1">
    <property type="nucleotide sequence ID" value="NZ_BAAANY010000009.1"/>
</dbReference>
<proteinExistence type="predicted"/>
<dbReference type="PANTHER" id="PTHR30055">
    <property type="entry name" value="HTH-TYPE TRANSCRIPTIONAL REGULATOR RUTR"/>
    <property type="match status" value="1"/>
</dbReference>
<evidence type="ECO:0000256" key="5">
    <source>
        <dbReference type="PROSITE-ProRule" id="PRU00335"/>
    </source>
</evidence>
<dbReference type="SUPFAM" id="SSF46689">
    <property type="entry name" value="Homeodomain-like"/>
    <property type="match status" value="1"/>
</dbReference>
<dbReference type="Gene3D" id="1.10.10.60">
    <property type="entry name" value="Homeodomain-like"/>
    <property type="match status" value="1"/>
</dbReference>
<dbReference type="EMBL" id="BAAANY010000009">
    <property type="protein sequence ID" value="GAA1679782.1"/>
    <property type="molecule type" value="Genomic_DNA"/>
</dbReference>
<dbReference type="PANTHER" id="PTHR30055:SF151">
    <property type="entry name" value="TRANSCRIPTIONAL REGULATORY PROTEIN"/>
    <property type="match status" value="1"/>
</dbReference>
<dbReference type="InterPro" id="IPR050109">
    <property type="entry name" value="HTH-type_TetR-like_transc_reg"/>
</dbReference>
<keyword evidence="3 5" id="KW-0238">DNA-binding</keyword>
<evidence type="ECO:0000256" key="1">
    <source>
        <dbReference type="ARBA" id="ARBA00022491"/>
    </source>
</evidence>
<evidence type="ECO:0000313" key="7">
    <source>
        <dbReference type="EMBL" id="GAA1679782.1"/>
    </source>
</evidence>
<feature type="DNA-binding region" description="H-T-H motif" evidence="5">
    <location>
        <begin position="24"/>
        <end position="43"/>
    </location>
</feature>
<dbReference type="InterPro" id="IPR036271">
    <property type="entry name" value="Tet_transcr_reg_TetR-rel_C_sf"/>
</dbReference>
<comment type="caution">
    <text evidence="7">The sequence shown here is derived from an EMBL/GenBank/DDBJ whole genome shotgun (WGS) entry which is preliminary data.</text>
</comment>
<evidence type="ECO:0000256" key="3">
    <source>
        <dbReference type="ARBA" id="ARBA00023125"/>
    </source>
</evidence>
<organism evidence="7 8">
    <name type="scientific">Fodinicola feengrottensis</name>
    <dbReference type="NCBI Taxonomy" id="435914"/>
    <lineage>
        <taxon>Bacteria</taxon>
        <taxon>Bacillati</taxon>
        <taxon>Actinomycetota</taxon>
        <taxon>Actinomycetes</taxon>
        <taxon>Mycobacteriales</taxon>
        <taxon>Fodinicola</taxon>
    </lineage>
</organism>
<dbReference type="SUPFAM" id="SSF48498">
    <property type="entry name" value="Tetracyclin repressor-like, C-terminal domain"/>
    <property type="match status" value="1"/>
</dbReference>
<dbReference type="Proteomes" id="UP001500618">
    <property type="component" value="Unassembled WGS sequence"/>
</dbReference>
<dbReference type="PROSITE" id="PS50977">
    <property type="entry name" value="HTH_TETR_2"/>
    <property type="match status" value="1"/>
</dbReference>
<sequence>MARRDEVLEAAVELLDEVGLDAFTTRKLAAKLGVQAGALYRHYPSKQALLDAVVGHIVGSGGIPVDALEGDWADVYRAVAIGTRAGMLAHRDGARLMSTFQVPSEAGEAAFHQLANVLVKAGGTHQAALTAVDTIFSYVNGFTIEEQTRGGDRDRGFRAGLEIILAGIRAGLAE</sequence>
<gene>
    <name evidence="7" type="ORF">GCM10009765_31240</name>
</gene>
<evidence type="ECO:0000313" key="8">
    <source>
        <dbReference type="Proteomes" id="UP001500618"/>
    </source>
</evidence>
<dbReference type="InterPro" id="IPR003012">
    <property type="entry name" value="Tet_transcr_reg_TetR"/>
</dbReference>
<evidence type="ECO:0000256" key="2">
    <source>
        <dbReference type="ARBA" id="ARBA00023015"/>
    </source>
</evidence>
<dbReference type="InterPro" id="IPR009057">
    <property type="entry name" value="Homeodomain-like_sf"/>
</dbReference>
<keyword evidence="1" id="KW-0678">Repressor</keyword>
<dbReference type="PRINTS" id="PR00400">
    <property type="entry name" value="TETREPRESSOR"/>
</dbReference>
<dbReference type="PRINTS" id="PR00455">
    <property type="entry name" value="HTHTETR"/>
</dbReference>